<dbReference type="STRING" id="1246581.A0A2H9TG04"/>
<keyword evidence="3" id="KW-1185">Reference proteome</keyword>
<protein>
    <recommendedName>
        <fullName evidence="1">Orc1-like AAA ATPase domain-containing protein</fullName>
    </recommendedName>
</protein>
<name>A0A2H9TG04_9FUNG</name>
<dbReference type="EMBL" id="MTSL01000208">
    <property type="protein sequence ID" value="PJF16708.1"/>
    <property type="molecule type" value="Genomic_DNA"/>
</dbReference>
<dbReference type="Proteomes" id="UP000240830">
    <property type="component" value="Unassembled WGS sequence"/>
</dbReference>
<reference evidence="2 3" key="1">
    <citation type="submission" date="2016-10" db="EMBL/GenBank/DDBJ databases">
        <title>The genome of Paramicrosporidium saccamoebae is the missing link in understanding Cryptomycota and Microsporidia evolution.</title>
        <authorList>
            <person name="Quandt C.A."/>
            <person name="Beaudet D."/>
            <person name="Corsaro D."/>
            <person name="Michel R."/>
            <person name="Corradi N."/>
            <person name="James T."/>
        </authorList>
    </citation>
    <scope>NUCLEOTIDE SEQUENCE [LARGE SCALE GENOMIC DNA]</scope>
    <source>
        <strain evidence="2 3">KSL3</strain>
    </source>
</reference>
<dbReference type="InterPro" id="IPR027417">
    <property type="entry name" value="P-loop_NTPase"/>
</dbReference>
<evidence type="ECO:0000313" key="3">
    <source>
        <dbReference type="Proteomes" id="UP000240830"/>
    </source>
</evidence>
<dbReference type="Gene3D" id="3.40.50.300">
    <property type="entry name" value="P-loop containing nucleotide triphosphate hydrolases"/>
    <property type="match status" value="1"/>
</dbReference>
<organism evidence="2 3">
    <name type="scientific">Paramicrosporidium saccamoebae</name>
    <dbReference type="NCBI Taxonomy" id="1246581"/>
    <lineage>
        <taxon>Eukaryota</taxon>
        <taxon>Fungi</taxon>
        <taxon>Fungi incertae sedis</taxon>
        <taxon>Cryptomycota</taxon>
        <taxon>Cryptomycota incertae sedis</taxon>
        <taxon>Paramicrosporidium</taxon>
    </lineage>
</organism>
<dbReference type="AlphaFoldDB" id="A0A2H9TG04"/>
<gene>
    <name evidence="2" type="ORF">PSACC_03469</name>
</gene>
<dbReference type="SUPFAM" id="SSF52540">
    <property type="entry name" value="P-loop containing nucleoside triphosphate hydrolases"/>
    <property type="match status" value="1"/>
</dbReference>
<dbReference type="InterPro" id="IPR041664">
    <property type="entry name" value="AAA_16"/>
</dbReference>
<dbReference type="OrthoDB" id="10265971at2759"/>
<evidence type="ECO:0000313" key="2">
    <source>
        <dbReference type="EMBL" id="PJF16708.1"/>
    </source>
</evidence>
<evidence type="ECO:0000259" key="1">
    <source>
        <dbReference type="Pfam" id="PF13191"/>
    </source>
</evidence>
<accession>A0A2H9TG04</accession>
<dbReference type="Pfam" id="PF13191">
    <property type="entry name" value="AAA_16"/>
    <property type="match status" value="1"/>
</dbReference>
<comment type="caution">
    <text evidence="2">The sequence shown here is derived from an EMBL/GenBank/DDBJ whole genome shotgun (WGS) entry which is preliminary data.</text>
</comment>
<feature type="domain" description="Orc1-like AAA ATPase" evidence="1">
    <location>
        <begin position="84"/>
        <end position="136"/>
    </location>
</feature>
<sequence>MGRRRARLVVSSDSEFETLEALKENTEWSFDFDTKNIPTERARPVSVADPYELVYSGHERVIQFESLVLHRKKIEQVSVWFEQFASRVRAGQGSVLLVTGPTGSGKTALVRSLCHRESISVIDGYEYQTRQKCVRKKSTIQNAAYPSLKLVPDQADGHLDSESSYVAAPRVLLVDDLPNEDASDCVEDILSIYNAKGLQ</sequence>
<proteinExistence type="predicted"/>